<dbReference type="RefSeq" id="WP_190865406.1">
    <property type="nucleotide sequence ID" value="NZ_JACXIY010000032.1"/>
</dbReference>
<dbReference type="Proteomes" id="UP000632125">
    <property type="component" value="Unassembled WGS sequence"/>
</dbReference>
<dbReference type="SUPFAM" id="SSF53756">
    <property type="entry name" value="UDP-Glycosyltransferase/glycogen phosphorylase"/>
    <property type="match status" value="1"/>
</dbReference>
<gene>
    <name evidence="2" type="ORF">IDH41_23350</name>
</gene>
<evidence type="ECO:0000313" key="2">
    <source>
        <dbReference type="EMBL" id="MBD2871531.1"/>
    </source>
</evidence>
<dbReference type="Pfam" id="PF13524">
    <property type="entry name" value="Glyco_trans_1_2"/>
    <property type="match status" value="1"/>
</dbReference>
<feature type="domain" description="Spore protein YkvP/CgeB glycosyl transferase-like" evidence="1">
    <location>
        <begin position="202"/>
        <end position="358"/>
    </location>
</feature>
<reference evidence="2" key="1">
    <citation type="submission" date="2020-09" db="EMBL/GenBank/DDBJ databases">
        <title>A novel bacterium of genus Paenibacillus, isolated from South China Sea.</title>
        <authorList>
            <person name="Huang H."/>
            <person name="Mo K."/>
            <person name="Hu Y."/>
        </authorList>
    </citation>
    <scope>NUCLEOTIDE SEQUENCE</scope>
    <source>
        <strain evidence="2">IB182493</strain>
    </source>
</reference>
<organism evidence="2 3">
    <name type="scientific">Paenibacillus arenilitoris</name>
    <dbReference type="NCBI Taxonomy" id="2772299"/>
    <lineage>
        <taxon>Bacteria</taxon>
        <taxon>Bacillati</taxon>
        <taxon>Bacillota</taxon>
        <taxon>Bacilli</taxon>
        <taxon>Bacillales</taxon>
        <taxon>Paenibacillaceae</taxon>
        <taxon>Paenibacillus</taxon>
    </lineage>
</organism>
<comment type="caution">
    <text evidence="2">The sequence shown here is derived from an EMBL/GenBank/DDBJ whole genome shotgun (WGS) entry which is preliminary data.</text>
</comment>
<accession>A0A927H7E6</accession>
<sequence>MSLRALRKGRLDGIKAGWQQGYWLGRAESIIRNTQESHIPYFGVRMLFVRSGGGEPFLSIERSLLSILQSTTAEVREIGVHDDVPGTALAWRPDVVLVFSGYYLPIEQIYPIKQAGIKTVIWLTDDPYTLDVTLNKAIVYDHIFTQESNCVPLYQSFGCRKVTYLPLAADRTIYRPQYTDSSYEFDICFLGVAFVNRVALFDALAPYLSKKKVLIAGLGWEKLKNYRLLKKSIRGNQWMTPNETAKYYCGSKIVINMHRPYDEPFHNENSKMITAKSINPRTFEIASCGAFQLTDIREDLSLSYKPHHEVETFRDVKEFMEKADYYLTHEEDRRRIALAGLARTLLDHSYLRRVTQLMGAIVQQS</sequence>
<evidence type="ECO:0000313" key="3">
    <source>
        <dbReference type="Proteomes" id="UP000632125"/>
    </source>
</evidence>
<evidence type="ECO:0000259" key="1">
    <source>
        <dbReference type="Pfam" id="PF13524"/>
    </source>
</evidence>
<dbReference type="InterPro" id="IPR055259">
    <property type="entry name" value="YkvP/CgeB_Glyco_trans-like"/>
</dbReference>
<dbReference type="AlphaFoldDB" id="A0A927H7E6"/>
<name>A0A927H7E6_9BACL</name>
<dbReference type="EMBL" id="JACXIY010000032">
    <property type="protein sequence ID" value="MBD2871531.1"/>
    <property type="molecule type" value="Genomic_DNA"/>
</dbReference>
<keyword evidence="3" id="KW-1185">Reference proteome</keyword>
<proteinExistence type="predicted"/>
<protein>
    <submittedName>
        <fullName evidence="2">Glycosyltransferase</fullName>
    </submittedName>
</protein>